<evidence type="ECO:0000313" key="11">
    <source>
        <dbReference type="Proteomes" id="UP000830542"/>
    </source>
</evidence>
<keyword evidence="4" id="KW-0813">Transport</keyword>
<dbReference type="AlphaFoldDB" id="A0AAV3SIK1"/>
<reference evidence="9" key="3">
    <citation type="submission" date="2023-12" db="EMBL/GenBank/DDBJ databases">
        <authorList>
            <person name="Sun Q."/>
            <person name="Inoue M."/>
        </authorList>
    </citation>
    <scope>NUCLEOTIDE SEQUENCE</scope>
    <source>
        <strain evidence="9">JCM 12289</strain>
    </source>
</reference>
<feature type="domain" description="Thioredoxin" evidence="8">
    <location>
        <begin position="46"/>
        <end position="243"/>
    </location>
</feature>
<accession>A0AAV3SIK1</accession>
<dbReference type="Gene3D" id="3.40.30.10">
    <property type="entry name" value="Glutaredoxin"/>
    <property type="match status" value="1"/>
</dbReference>
<dbReference type="KEGG" id="hdo:MUK72_04505"/>
<dbReference type="Pfam" id="PF13462">
    <property type="entry name" value="Thioredoxin_4"/>
    <property type="match status" value="1"/>
</dbReference>
<evidence type="ECO:0000256" key="2">
    <source>
        <dbReference type="ARBA" id="ARBA00007787"/>
    </source>
</evidence>
<dbReference type="InterPro" id="IPR013766">
    <property type="entry name" value="Thioredoxin_domain"/>
</dbReference>
<dbReference type="PANTHER" id="PTHR13887:SF14">
    <property type="entry name" value="DISULFIDE BOND FORMATION PROTEIN D"/>
    <property type="match status" value="1"/>
</dbReference>
<keyword evidence="6" id="KW-1015">Disulfide bond</keyword>
<keyword evidence="5" id="KW-0560">Oxidoreductase</keyword>
<organism evidence="9 12">
    <name type="scientific">Halococcus dombrowskii</name>
    <dbReference type="NCBI Taxonomy" id="179637"/>
    <lineage>
        <taxon>Archaea</taxon>
        <taxon>Methanobacteriati</taxon>
        <taxon>Methanobacteriota</taxon>
        <taxon>Stenosarchaea group</taxon>
        <taxon>Halobacteria</taxon>
        <taxon>Halobacteriales</taxon>
        <taxon>Halococcaceae</taxon>
        <taxon>Halococcus</taxon>
    </lineage>
</organism>
<dbReference type="GeneID" id="71761083"/>
<dbReference type="Proteomes" id="UP001500962">
    <property type="component" value="Unassembled WGS sequence"/>
</dbReference>
<dbReference type="InterPro" id="IPR006311">
    <property type="entry name" value="TAT_signal"/>
</dbReference>
<dbReference type="GO" id="GO:0016491">
    <property type="term" value="F:oxidoreductase activity"/>
    <property type="evidence" value="ECO:0007669"/>
    <property type="project" value="UniProtKB-KW"/>
</dbReference>
<dbReference type="EMBL" id="CP095005">
    <property type="protein sequence ID" value="UOO95971.1"/>
    <property type="molecule type" value="Genomic_DNA"/>
</dbReference>
<dbReference type="PANTHER" id="PTHR13887">
    <property type="entry name" value="GLUTATHIONE S-TRANSFERASE KAPPA"/>
    <property type="match status" value="1"/>
</dbReference>
<name>A0AAV3SIK1_HALDO</name>
<keyword evidence="4" id="KW-0249">Electron transport</keyword>
<dbReference type="InterPro" id="IPR036249">
    <property type="entry name" value="Thioredoxin-like_sf"/>
</dbReference>
<dbReference type="SUPFAM" id="SSF52833">
    <property type="entry name" value="Thioredoxin-like"/>
    <property type="match status" value="1"/>
</dbReference>
<proteinExistence type="inferred from homology"/>
<evidence type="ECO:0000313" key="12">
    <source>
        <dbReference type="Proteomes" id="UP001500962"/>
    </source>
</evidence>
<reference evidence="9" key="1">
    <citation type="journal article" date="2014" name="Int. J. Syst. Evol. Microbiol.">
        <title>Complete genome sequence of Corynebacterium casei LMG S-19264T (=DSM 44701T), isolated from a smear-ripened cheese.</title>
        <authorList>
            <consortium name="US DOE Joint Genome Institute (JGI-PGF)"/>
            <person name="Walter F."/>
            <person name="Albersmeier A."/>
            <person name="Kalinowski J."/>
            <person name="Ruckert C."/>
        </authorList>
    </citation>
    <scope>NUCLEOTIDE SEQUENCE</scope>
    <source>
        <strain evidence="9">JCM 12289</strain>
    </source>
</reference>
<comment type="similarity">
    <text evidence="2">Belongs to the glutaredoxin family.</text>
</comment>
<protein>
    <submittedName>
        <fullName evidence="9">Thioredoxin domain-containing protein</fullName>
    </submittedName>
</protein>
<dbReference type="PROSITE" id="PS51352">
    <property type="entry name" value="THIOREDOXIN_2"/>
    <property type="match status" value="1"/>
</dbReference>
<keyword evidence="3" id="KW-0732">Signal</keyword>
<evidence type="ECO:0000256" key="3">
    <source>
        <dbReference type="ARBA" id="ARBA00022729"/>
    </source>
</evidence>
<evidence type="ECO:0000256" key="1">
    <source>
        <dbReference type="ARBA" id="ARBA00005791"/>
    </source>
</evidence>
<gene>
    <name evidence="9" type="ORF">GCM10008985_28550</name>
    <name evidence="10" type="ORF">MUK72_04505</name>
</gene>
<keyword evidence="7" id="KW-0676">Redox-active center</keyword>
<evidence type="ECO:0000313" key="10">
    <source>
        <dbReference type="EMBL" id="UOO95971.1"/>
    </source>
</evidence>
<evidence type="ECO:0000313" key="9">
    <source>
        <dbReference type="EMBL" id="GAA0469867.1"/>
    </source>
</evidence>
<evidence type="ECO:0000256" key="4">
    <source>
        <dbReference type="ARBA" id="ARBA00022982"/>
    </source>
</evidence>
<evidence type="ECO:0000256" key="6">
    <source>
        <dbReference type="ARBA" id="ARBA00023157"/>
    </source>
</evidence>
<reference evidence="10" key="2">
    <citation type="submission" date="2022-04" db="EMBL/GenBank/DDBJ databases">
        <title>Sequencing and genomic assembly of Halococcus dombrowskii.</title>
        <authorList>
            <person name="Lim S.W."/>
            <person name="MacLea K.S."/>
        </authorList>
    </citation>
    <scope>NUCLEOTIDE SEQUENCE</scope>
    <source>
        <strain evidence="10">H4</strain>
    </source>
</reference>
<evidence type="ECO:0000259" key="8">
    <source>
        <dbReference type="PROSITE" id="PS51352"/>
    </source>
</evidence>
<sequence length="244" mass="26363">MDDSRLTRRTILGGLATVAVGGGVVYGASTLDAGGSGGTAAAEMHATTGTGAYDIELDGQPVMGSLDAPVSLYYWSEYQCPFCARFESDTLPKLIENHVVTGDVRVIFIEFPYLGANSMTAAVMNQCVWREVEGSNPNAYWRWHSAVFEAQGEENSGWASKASLLDITRDVDGVSADGVEQCLTRNRNSIEKNIETDSQRARALDISGTPGFIVYNRQSEKGGKIVGAQPYDQFESAIERVKDS</sequence>
<dbReference type="InterPro" id="IPR012336">
    <property type="entry name" value="Thioredoxin-like_fold"/>
</dbReference>
<dbReference type="PROSITE" id="PS51318">
    <property type="entry name" value="TAT"/>
    <property type="match status" value="1"/>
</dbReference>
<dbReference type="Proteomes" id="UP000830542">
    <property type="component" value="Chromosome"/>
</dbReference>
<dbReference type="RefSeq" id="WP_244704319.1">
    <property type="nucleotide sequence ID" value="NZ_BAAADN010000046.1"/>
</dbReference>
<comment type="similarity">
    <text evidence="1">Belongs to the thioredoxin family. DsbA subfamily.</text>
</comment>
<dbReference type="EMBL" id="BAAADN010000046">
    <property type="protein sequence ID" value="GAA0469867.1"/>
    <property type="molecule type" value="Genomic_DNA"/>
</dbReference>
<keyword evidence="11" id="KW-1185">Reference proteome</keyword>
<evidence type="ECO:0000256" key="7">
    <source>
        <dbReference type="ARBA" id="ARBA00023284"/>
    </source>
</evidence>
<evidence type="ECO:0000256" key="5">
    <source>
        <dbReference type="ARBA" id="ARBA00023002"/>
    </source>
</evidence>